<dbReference type="EMBL" id="VLJT01000022">
    <property type="protein sequence ID" value="TWH16404.1"/>
    <property type="molecule type" value="Genomic_DNA"/>
</dbReference>
<organism evidence="1 2">
    <name type="scientific">Rhodococcus rhodochrous J45</name>
    <dbReference type="NCBI Taxonomy" id="935266"/>
    <lineage>
        <taxon>Bacteria</taxon>
        <taxon>Bacillati</taxon>
        <taxon>Actinomycetota</taxon>
        <taxon>Actinomycetes</taxon>
        <taxon>Mycobacteriales</taxon>
        <taxon>Nocardiaceae</taxon>
        <taxon>Rhodococcus</taxon>
    </lineage>
</organism>
<sequence>MQTGRGLSGRGVVEPDQRCSVEARCFAQCVRFTALEEHRYMDFRSLQLVQQRTGGGVVDHHAEVEKNRLVVAQVDHRSGGVLVIWLVHGASPGKQHFLPIRAYRRREVPRRDDAVF</sequence>
<name>A0A562E3X1_RHORH</name>
<reference evidence="1 2" key="1">
    <citation type="submission" date="2019-07" db="EMBL/GenBank/DDBJ databases">
        <title>Genome sequencing of lignin-degrading bacterial isolates.</title>
        <authorList>
            <person name="Gladden J."/>
        </authorList>
    </citation>
    <scope>NUCLEOTIDE SEQUENCE [LARGE SCALE GENOMIC DNA]</scope>
    <source>
        <strain evidence="1 2">J45</strain>
    </source>
</reference>
<dbReference type="AlphaFoldDB" id="A0A562E3X1"/>
<comment type="caution">
    <text evidence="1">The sequence shown here is derived from an EMBL/GenBank/DDBJ whole genome shotgun (WGS) entry which is preliminary data.</text>
</comment>
<evidence type="ECO:0000313" key="2">
    <source>
        <dbReference type="Proteomes" id="UP000317573"/>
    </source>
</evidence>
<proteinExistence type="predicted"/>
<gene>
    <name evidence="1" type="ORF">L618_002400000080</name>
</gene>
<evidence type="ECO:0000313" key="1">
    <source>
        <dbReference type="EMBL" id="TWH16404.1"/>
    </source>
</evidence>
<accession>A0A562E3X1</accession>
<protein>
    <submittedName>
        <fullName evidence="1">Uncharacterized protein</fullName>
    </submittedName>
</protein>
<dbReference type="Proteomes" id="UP000317573">
    <property type="component" value="Unassembled WGS sequence"/>
</dbReference>